<keyword evidence="6 10" id="KW-0472">Membrane</keyword>
<protein>
    <recommendedName>
        <fullName evidence="8">Sphingoid long-chain base transporter RSB1</fullName>
    </recommendedName>
</protein>
<evidence type="ECO:0000256" key="3">
    <source>
        <dbReference type="ARBA" id="ARBA00022692"/>
    </source>
</evidence>
<comment type="subcellular location">
    <subcellularLocation>
        <location evidence="1">Cell membrane</location>
        <topology evidence="1">Multi-pass membrane protein</topology>
    </subcellularLocation>
</comment>
<feature type="compositionally biased region" description="Polar residues" evidence="9">
    <location>
        <begin position="317"/>
        <end position="329"/>
    </location>
</feature>
<feature type="transmembrane region" description="Helical" evidence="10">
    <location>
        <begin position="67"/>
        <end position="91"/>
    </location>
</feature>
<accession>A5DG84</accession>
<feature type="transmembrane region" description="Helical" evidence="10">
    <location>
        <begin position="103"/>
        <end position="123"/>
    </location>
</feature>
<evidence type="ECO:0000313" key="11">
    <source>
        <dbReference type="EMBL" id="EDK38187.2"/>
    </source>
</evidence>
<dbReference type="GO" id="GO:0006869">
    <property type="term" value="P:lipid transport"/>
    <property type="evidence" value="ECO:0007669"/>
    <property type="project" value="UniProtKB-KW"/>
</dbReference>
<keyword evidence="12" id="KW-1185">Reference proteome</keyword>
<comment type="similarity">
    <text evidence="2">Belongs to the lipid-translocating exporter (LTE) (TC 9.A.26.1) family.</text>
</comment>
<dbReference type="GO" id="GO:0005886">
    <property type="term" value="C:plasma membrane"/>
    <property type="evidence" value="ECO:0007669"/>
    <property type="project" value="UniProtKB-SubCell"/>
</dbReference>
<dbReference type="Pfam" id="PF04479">
    <property type="entry name" value="RTA1"/>
    <property type="match status" value="1"/>
</dbReference>
<organism evidence="11 12">
    <name type="scientific">Meyerozyma guilliermondii (strain ATCC 6260 / CBS 566 / DSM 6381 / JCM 1539 / NBRC 10279 / NRRL Y-324)</name>
    <name type="common">Yeast</name>
    <name type="synonym">Candida guilliermondii</name>
    <dbReference type="NCBI Taxonomy" id="294746"/>
    <lineage>
        <taxon>Eukaryota</taxon>
        <taxon>Fungi</taxon>
        <taxon>Dikarya</taxon>
        <taxon>Ascomycota</taxon>
        <taxon>Saccharomycotina</taxon>
        <taxon>Pichiomycetes</taxon>
        <taxon>Debaryomycetaceae</taxon>
        <taxon>Meyerozyma</taxon>
    </lineage>
</organism>
<dbReference type="InterPro" id="IPR007568">
    <property type="entry name" value="RTA1"/>
</dbReference>
<keyword evidence="5" id="KW-0813">Transport</keyword>
<sequence>MDSNLAGFLGRVLSFKDNTDMNYYLLQFVSLTIAPAFIMAGIYFLFAQCVVIHGRQFSVLKPMWYSYFFIGCDVLSLVIQAGGGAAASIATNRHDDTKPGTNTMIAGIVFQVVAMTVFLTFWFEFLRRLYFKKSNVDSLPADYKEHPLAKPSVGHFFKLLFHGKSAREYKSLYREPVYNPKFESIRSRKLMPYMPLGLTIAVIAVYIRCIYRVVELAQGFSGYLITHEVYLMTLDALMIAICGLIFVPLHPVWSYGTTNLIKVKVIKANKDEEDFSNEGDSSEREKSSVDDQLTEQNTDEKVRANGNTNPNHERGPASQSGESGSITPY</sequence>
<reference evidence="11 12" key="1">
    <citation type="journal article" date="2009" name="Nature">
        <title>Evolution of pathogenicity and sexual reproduction in eight Candida genomes.</title>
        <authorList>
            <person name="Butler G."/>
            <person name="Rasmussen M.D."/>
            <person name="Lin M.F."/>
            <person name="Santos M.A."/>
            <person name="Sakthikumar S."/>
            <person name="Munro C.A."/>
            <person name="Rheinbay E."/>
            <person name="Grabherr M."/>
            <person name="Forche A."/>
            <person name="Reedy J.L."/>
            <person name="Agrafioti I."/>
            <person name="Arnaud M.B."/>
            <person name="Bates S."/>
            <person name="Brown A.J."/>
            <person name="Brunke S."/>
            <person name="Costanzo M.C."/>
            <person name="Fitzpatrick D.A."/>
            <person name="de Groot P.W."/>
            <person name="Harris D."/>
            <person name="Hoyer L.L."/>
            <person name="Hube B."/>
            <person name="Klis F.M."/>
            <person name="Kodira C."/>
            <person name="Lennard N."/>
            <person name="Logue M.E."/>
            <person name="Martin R."/>
            <person name="Neiman A.M."/>
            <person name="Nikolaou E."/>
            <person name="Quail M.A."/>
            <person name="Quinn J."/>
            <person name="Santos M.C."/>
            <person name="Schmitzberger F.F."/>
            <person name="Sherlock G."/>
            <person name="Shah P."/>
            <person name="Silverstein K.A."/>
            <person name="Skrzypek M.S."/>
            <person name="Soll D."/>
            <person name="Staggs R."/>
            <person name="Stansfield I."/>
            <person name="Stumpf M.P."/>
            <person name="Sudbery P.E."/>
            <person name="Srikantha T."/>
            <person name="Zeng Q."/>
            <person name="Berman J."/>
            <person name="Berriman M."/>
            <person name="Heitman J."/>
            <person name="Gow N.A."/>
            <person name="Lorenz M.C."/>
            <person name="Birren B.W."/>
            <person name="Kellis M."/>
            <person name="Cuomo C.A."/>
        </authorList>
    </citation>
    <scope>NUCLEOTIDE SEQUENCE [LARGE SCALE GENOMIC DNA]</scope>
    <source>
        <strain evidence="12">ATCC 6260 / CBS 566 / DSM 6381 / JCM 1539 / NBRC 10279 / NRRL Y-324</strain>
    </source>
</reference>
<evidence type="ECO:0000256" key="4">
    <source>
        <dbReference type="ARBA" id="ARBA00022989"/>
    </source>
</evidence>
<keyword evidence="5" id="KW-0445">Lipid transport</keyword>
<evidence type="ECO:0000256" key="2">
    <source>
        <dbReference type="ARBA" id="ARBA00009969"/>
    </source>
</evidence>
<comment type="function">
    <text evidence="7">Catalyzes the ATP-dependent translocation of sphingoid long-chain bases (LCBs) from the cytoplasmic site toward the extracytoplasmic side of the membrane (flip-flop). Involved in the establishment of the functional lipid asymmetry of the plasma membrane. Regulates intracellular levels of LCBs, sphingolipid precursors that are growth inhibitory at increased levels.</text>
</comment>
<dbReference type="PANTHER" id="PTHR31465">
    <property type="entry name" value="PROTEIN RTA1-RELATED"/>
    <property type="match status" value="1"/>
</dbReference>
<feature type="transmembrane region" description="Helical" evidence="10">
    <location>
        <begin position="193"/>
        <end position="214"/>
    </location>
</feature>
<name>A5DG84_PICGU</name>
<dbReference type="AlphaFoldDB" id="A5DG84"/>
<dbReference type="KEGG" id="pgu:PGUG_02285"/>
<evidence type="ECO:0000256" key="1">
    <source>
        <dbReference type="ARBA" id="ARBA00004651"/>
    </source>
</evidence>
<dbReference type="OMA" id="IMGGIYY"/>
<evidence type="ECO:0000313" key="12">
    <source>
        <dbReference type="Proteomes" id="UP000001997"/>
    </source>
</evidence>
<proteinExistence type="inferred from homology"/>
<dbReference type="eggNOG" id="ENOG502QU4U">
    <property type="taxonomic scope" value="Eukaryota"/>
</dbReference>
<evidence type="ECO:0000256" key="10">
    <source>
        <dbReference type="SAM" id="Phobius"/>
    </source>
</evidence>
<feature type="transmembrane region" description="Helical" evidence="10">
    <location>
        <begin position="229"/>
        <end position="249"/>
    </location>
</feature>
<evidence type="ECO:0000256" key="9">
    <source>
        <dbReference type="SAM" id="MobiDB-lite"/>
    </source>
</evidence>
<dbReference type="GO" id="GO:0000324">
    <property type="term" value="C:fungal-type vacuole"/>
    <property type="evidence" value="ECO:0007669"/>
    <property type="project" value="TreeGrafter"/>
</dbReference>
<evidence type="ECO:0000256" key="7">
    <source>
        <dbReference type="ARBA" id="ARBA00037472"/>
    </source>
</evidence>
<evidence type="ECO:0000256" key="8">
    <source>
        <dbReference type="ARBA" id="ARBA00041117"/>
    </source>
</evidence>
<gene>
    <name evidence="11" type="ORF">PGUG_02285</name>
</gene>
<dbReference type="EMBL" id="CH408156">
    <property type="protein sequence ID" value="EDK38187.2"/>
    <property type="molecule type" value="Genomic_DNA"/>
</dbReference>
<evidence type="ECO:0000256" key="5">
    <source>
        <dbReference type="ARBA" id="ARBA00023055"/>
    </source>
</evidence>
<keyword evidence="3 10" id="KW-0812">Transmembrane</keyword>
<dbReference type="Proteomes" id="UP000001997">
    <property type="component" value="Unassembled WGS sequence"/>
</dbReference>
<feature type="transmembrane region" description="Helical" evidence="10">
    <location>
        <begin position="23"/>
        <end position="46"/>
    </location>
</feature>
<dbReference type="InParanoid" id="A5DG84"/>
<dbReference type="GeneID" id="5127433"/>
<evidence type="ECO:0000256" key="6">
    <source>
        <dbReference type="ARBA" id="ARBA00023136"/>
    </source>
</evidence>
<feature type="region of interest" description="Disordered" evidence="9">
    <location>
        <begin position="273"/>
        <end position="329"/>
    </location>
</feature>
<keyword evidence="4 10" id="KW-1133">Transmembrane helix</keyword>
<dbReference type="HOGENOM" id="CLU_033465_6_3_1"/>
<dbReference type="OrthoDB" id="3358017at2759"/>
<dbReference type="FunCoup" id="A5DG84">
    <property type="interactions" value="44"/>
</dbReference>
<dbReference type="RefSeq" id="XP_001486614.2">
    <property type="nucleotide sequence ID" value="XM_001486564.1"/>
</dbReference>
<dbReference type="PANTHER" id="PTHR31465:SF9">
    <property type="entry name" value="SPHINGOID LONG-CHAIN BASE TRANSPORTER RSB1"/>
    <property type="match status" value="1"/>
</dbReference>